<name>A0A2M4AWN7_9DIPT</name>
<dbReference type="AlphaFoldDB" id="A0A2M4AWN7"/>
<dbReference type="EMBL" id="GGFK01011888">
    <property type="protein sequence ID" value="MBW45209.1"/>
    <property type="molecule type" value="Transcribed_RNA"/>
</dbReference>
<feature type="region of interest" description="Disordered" evidence="1">
    <location>
        <begin position="57"/>
        <end position="89"/>
    </location>
</feature>
<evidence type="ECO:0000313" key="2">
    <source>
        <dbReference type="EMBL" id="MBW45209.1"/>
    </source>
</evidence>
<evidence type="ECO:0000256" key="1">
    <source>
        <dbReference type="SAM" id="MobiDB-lite"/>
    </source>
</evidence>
<proteinExistence type="predicted"/>
<organism evidence="2">
    <name type="scientific">Anopheles triannulatus</name>
    <dbReference type="NCBI Taxonomy" id="58253"/>
    <lineage>
        <taxon>Eukaryota</taxon>
        <taxon>Metazoa</taxon>
        <taxon>Ecdysozoa</taxon>
        <taxon>Arthropoda</taxon>
        <taxon>Hexapoda</taxon>
        <taxon>Insecta</taxon>
        <taxon>Pterygota</taxon>
        <taxon>Neoptera</taxon>
        <taxon>Endopterygota</taxon>
        <taxon>Diptera</taxon>
        <taxon>Nematocera</taxon>
        <taxon>Culicoidea</taxon>
        <taxon>Culicidae</taxon>
        <taxon>Anophelinae</taxon>
        <taxon>Anopheles</taxon>
    </lineage>
</organism>
<feature type="compositionally biased region" description="Basic and acidic residues" evidence="1">
    <location>
        <begin position="57"/>
        <end position="69"/>
    </location>
</feature>
<accession>A0A2M4AWN7</accession>
<protein>
    <submittedName>
        <fullName evidence="2">Uncharacterized protein</fullName>
    </submittedName>
</protein>
<reference evidence="2" key="1">
    <citation type="submission" date="2018-01" db="EMBL/GenBank/DDBJ databases">
        <title>An insight into the sialome of Amazonian anophelines.</title>
        <authorList>
            <person name="Ribeiro J.M."/>
            <person name="Scarpassa V."/>
            <person name="Calvo E."/>
        </authorList>
    </citation>
    <scope>NUCLEOTIDE SEQUENCE</scope>
    <source>
        <tissue evidence="2">Salivary glands</tissue>
    </source>
</reference>
<sequence>MKKNGFPSKDSGQIYHKWKNLKRSFYISGKSNEGTPNCEFAQELKEILEQQCVTSRKVLEQRRKQKEPQVLEEGQPAPTKRRRGPPPKTIRNQILEKLSRMMKDQTEEHNKKWNDLYDYEFKLYKRKEKELTASLNTLLEASKADVMNRFESMFSDEASTVPEDSDNVQGLEVETIEQIPTISGTVSRVYQTVKFQ</sequence>